<feature type="region of interest" description="Disordered" evidence="3">
    <location>
        <begin position="167"/>
        <end position="203"/>
    </location>
</feature>
<proteinExistence type="inferred from homology"/>
<dbReference type="AlphaFoldDB" id="A0A8H6F6K1"/>
<dbReference type="Proteomes" id="UP000536275">
    <property type="component" value="Unassembled WGS sequence"/>
</dbReference>
<accession>A0A8H6F6K1</accession>
<comment type="similarity">
    <text evidence="1">Belongs to the Luc7 family.</text>
</comment>
<dbReference type="GO" id="GO:0003729">
    <property type="term" value="F:mRNA binding"/>
    <property type="evidence" value="ECO:0007669"/>
    <property type="project" value="InterPro"/>
</dbReference>
<keyword evidence="2" id="KW-0175">Coiled coil</keyword>
<dbReference type="GO" id="GO:0005685">
    <property type="term" value="C:U1 snRNP"/>
    <property type="evidence" value="ECO:0007669"/>
    <property type="project" value="InterPro"/>
</dbReference>
<dbReference type="EMBL" id="JABWAD010000016">
    <property type="protein sequence ID" value="KAF6071711.1"/>
    <property type="molecule type" value="Genomic_DNA"/>
</dbReference>
<feature type="compositionally biased region" description="Low complexity" evidence="3">
    <location>
        <begin position="174"/>
        <end position="195"/>
    </location>
</feature>
<evidence type="ECO:0000256" key="2">
    <source>
        <dbReference type="SAM" id="Coils"/>
    </source>
</evidence>
<dbReference type="PANTHER" id="PTHR12375">
    <property type="entry name" value="RNA-BINDING PROTEIN LUC7-RELATED"/>
    <property type="match status" value="1"/>
</dbReference>
<evidence type="ECO:0000313" key="5">
    <source>
        <dbReference type="Proteomes" id="UP000536275"/>
    </source>
</evidence>
<evidence type="ECO:0000313" key="4">
    <source>
        <dbReference type="EMBL" id="KAF6071711.1"/>
    </source>
</evidence>
<evidence type="ECO:0000256" key="1">
    <source>
        <dbReference type="ARBA" id="ARBA00005655"/>
    </source>
</evidence>
<evidence type="ECO:0000256" key="3">
    <source>
        <dbReference type="SAM" id="MobiDB-lite"/>
    </source>
</evidence>
<name>A0A8H6F6K1_CANAX</name>
<feature type="coiled-coil region" evidence="2">
    <location>
        <begin position="534"/>
        <end position="561"/>
    </location>
</feature>
<comment type="caution">
    <text evidence="4">The sequence shown here is derived from an EMBL/GenBank/DDBJ whole genome shotgun (WGS) entry which is preliminary data.</text>
</comment>
<dbReference type="InterPro" id="IPR004882">
    <property type="entry name" value="Luc7-rel"/>
</dbReference>
<dbReference type="Pfam" id="PF03194">
    <property type="entry name" value="LUC7"/>
    <property type="match status" value="1"/>
</dbReference>
<gene>
    <name evidence="4" type="ORF">FOB64_001414</name>
</gene>
<sequence>MSTNDSDYEIDVEVDACFQAVTINGISTKSIIKQVKEIESDSPNHFKCYKNHARLSYLQKYLLDYIKSKPENLIYLSLRIKPSDPEFPYDLEKLNINLTIPSGFPEDKSQRPKIMGFQRIVDIAQGALKDDEITLVDGIGLASMILTLDKYLELFLKQEKKETIKFVKTKKKSPPVTSTKSQQSVQPKQQPKQQPNTSIKTNYKPKVDPKLLLQRKKLLEEMCYKLNGSVRPLKEEVYRATIPVLPNTAPELWKLNGDNDLMLTVPQTYPMDKISVSLRNNFNENLVVKHCQEDQFEKVKIIKQYKKYEKNMNINVRSYDFGTENLTVILNYLTNNIDKFVLDAESFKKYNDTVKIFKAEMVRIEQQQKHPSSIIMAEEQRRQIEQLMGKENGSSIRRRDPEMTSSRVCRAFLVGTCPHDLFVGTKQDLGRCPNLHLQKHKLEYEHRTKKLGEKFPDIEYDYYKLLSKYVSDLDRNIHNAQLRLQHTPEEKAKIARVTKELDDLDVEIGLMVQELNYLVAKNQASKIIDYAIELNAKCEEREKLSQQARRITENVGQTSQQKLQVCDGCGAYLSRLDNDRRLADHFVGKIHMGYLEIRENFKEVQNKYKKMGKNL</sequence>
<protein>
    <submittedName>
        <fullName evidence="4">LUC7 N_terminus family protein</fullName>
    </submittedName>
</protein>
<dbReference type="GO" id="GO:0006376">
    <property type="term" value="P:mRNA splice site recognition"/>
    <property type="evidence" value="ECO:0007669"/>
    <property type="project" value="InterPro"/>
</dbReference>
<organism evidence="4 5">
    <name type="scientific">Candida albicans</name>
    <name type="common">Yeast</name>
    <dbReference type="NCBI Taxonomy" id="5476"/>
    <lineage>
        <taxon>Eukaryota</taxon>
        <taxon>Fungi</taxon>
        <taxon>Dikarya</taxon>
        <taxon>Ascomycota</taxon>
        <taxon>Saccharomycotina</taxon>
        <taxon>Pichiomycetes</taxon>
        <taxon>Debaryomycetaceae</taxon>
        <taxon>Candida/Lodderomyces clade</taxon>
        <taxon>Candida</taxon>
    </lineage>
</organism>
<reference evidence="4 5" key="1">
    <citation type="submission" date="2020-03" db="EMBL/GenBank/DDBJ databases">
        <title>FDA dAtabase for Regulatory Grade micrObial Sequences (FDA-ARGOS): Supporting development and validation of Infectious Disease Dx tests.</title>
        <authorList>
            <person name="Campos J."/>
            <person name="Goldberg B."/>
            <person name="Tallon L."/>
            <person name="Sadzewicz L."/>
            <person name="Vavikolanu K."/>
            <person name="Mehta A."/>
            <person name="Aluvathingal J."/>
            <person name="Nadendla S."/>
            <person name="Nandy P."/>
            <person name="Geyer C."/>
            <person name="Yan Y."/>
            <person name="Sichtig H."/>
        </authorList>
    </citation>
    <scope>NUCLEOTIDE SEQUENCE [LARGE SCALE GENOMIC DNA]</scope>
    <source>
        <strain evidence="4 5">FDAARGOS_656</strain>
    </source>
</reference>